<dbReference type="WBParaSite" id="jg24251">
    <property type="protein sequence ID" value="jg24251"/>
    <property type="gene ID" value="jg24251"/>
</dbReference>
<accession>A0A915DVZ7</accession>
<sequence>MYWKRGYDYNDWLVVKNADNKEESAVVDKKKSYAMVTVWDTSMHVIGRYREGSFIDFKCNSDLNKWMPAESLQLDSPHFPYFMDFSLANIKKGWDSYTPQRFLNIECIYQIRFDGNYYNFYLDVWKNSKPARTTR</sequence>
<evidence type="ECO:0000313" key="1">
    <source>
        <dbReference type="Proteomes" id="UP000887574"/>
    </source>
</evidence>
<dbReference type="Proteomes" id="UP000887574">
    <property type="component" value="Unplaced"/>
</dbReference>
<name>A0A915DVZ7_9BILA</name>
<evidence type="ECO:0000313" key="2">
    <source>
        <dbReference type="WBParaSite" id="jg24251"/>
    </source>
</evidence>
<proteinExistence type="predicted"/>
<dbReference type="AlphaFoldDB" id="A0A915DVZ7"/>
<organism evidence="1 2">
    <name type="scientific">Ditylenchus dipsaci</name>
    <dbReference type="NCBI Taxonomy" id="166011"/>
    <lineage>
        <taxon>Eukaryota</taxon>
        <taxon>Metazoa</taxon>
        <taxon>Ecdysozoa</taxon>
        <taxon>Nematoda</taxon>
        <taxon>Chromadorea</taxon>
        <taxon>Rhabditida</taxon>
        <taxon>Tylenchina</taxon>
        <taxon>Tylenchomorpha</taxon>
        <taxon>Sphaerularioidea</taxon>
        <taxon>Anguinidae</taxon>
        <taxon>Anguininae</taxon>
        <taxon>Ditylenchus</taxon>
    </lineage>
</organism>
<protein>
    <submittedName>
        <fullName evidence="2">Uncharacterized protein</fullName>
    </submittedName>
</protein>
<keyword evidence="1" id="KW-1185">Reference proteome</keyword>
<reference evidence="2" key="1">
    <citation type="submission" date="2022-11" db="UniProtKB">
        <authorList>
            <consortium name="WormBaseParasite"/>
        </authorList>
    </citation>
    <scope>IDENTIFICATION</scope>
</reference>